<feature type="compositionally biased region" description="Polar residues" evidence="1">
    <location>
        <begin position="44"/>
        <end position="57"/>
    </location>
</feature>
<organism evidence="2 3">
    <name type="scientific">Massariosphaeria phaeospora</name>
    <dbReference type="NCBI Taxonomy" id="100035"/>
    <lineage>
        <taxon>Eukaryota</taxon>
        <taxon>Fungi</taxon>
        <taxon>Dikarya</taxon>
        <taxon>Ascomycota</taxon>
        <taxon>Pezizomycotina</taxon>
        <taxon>Dothideomycetes</taxon>
        <taxon>Pleosporomycetidae</taxon>
        <taxon>Pleosporales</taxon>
        <taxon>Pleosporales incertae sedis</taxon>
        <taxon>Massariosphaeria</taxon>
    </lineage>
</organism>
<gene>
    <name evidence="2" type="ORF">BDV95DRAFT_222069</name>
</gene>
<accession>A0A7C8MH07</accession>
<evidence type="ECO:0000313" key="3">
    <source>
        <dbReference type="Proteomes" id="UP000481861"/>
    </source>
</evidence>
<feature type="region of interest" description="Disordered" evidence="1">
    <location>
        <begin position="38"/>
        <end position="80"/>
    </location>
</feature>
<reference evidence="2 3" key="1">
    <citation type="submission" date="2020-01" db="EMBL/GenBank/DDBJ databases">
        <authorList>
            <consortium name="DOE Joint Genome Institute"/>
            <person name="Haridas S."/>
            <person name="Albert R."/>
            <person name="Binder M."/>
            <person name="Bloem J."/>
            <person name="Labutti K."/>
            <person name="Salamov A."/>
            <person name="Andreopoulos B."/>
            <person name="Baker S.E."/>
            <person name="Barry K."/>
            <person name="Bills G."/>
            <person name="Bluhm B.H."/>
            <person name="Cannon C."/>
            <person name="Castanera R."/>
            <person name="Culley D.E."/>
            <person name="Daum C."/>
            <person name="Ezra D."/>
            <person name="Gonzalez J.B."/>
            <person name="Henrissat B."/>
            <person name="Kuo A."/>
            <person name="Liang C."/>
            <person name="Lipzen A."/>
            <person name="Lutzoni F."/>
            <person name="Magnuson J."/>
            <person name="Mondo S."/>
            <person name="Nolan M."/>
            <person name="Ohm R."/>
            <person name="Pangilinan J."/>
            <person name="Park H.-J.H."/>
            <person name="Ramirez L."/>
            <person name="Alfaro M."/>
            <person name="Sun H."/>
            <person name="Tritt A."/>
            <person name="Yoshinaga Y."/>
            <person name="Zwiers L.-H.L."/>
            <person name="Turgeon B.G."/>
            <person name="Goodwin S.B."/>
            <person name="Spatafora J.W."/>
            <person name="Crous P.W."/>
            <person name="Grigoriev I.V."/>
        </authorList>
    </citation>
    <scope>NUCLEOTIDE SEQUENCE [LARGE SCALE GENOMIC DNA]</scope>
    <source>
        <strain evidence="2 3">CBS 611.86</strain>
    </source>
</reference>
<proteinExistence type="predicted"/>
<protein>
    <submittedName>
        <fullName evidence="2">Uncharacterized protein</fullName>
    </submittedName>
</protein>
<dbReference type="EMBL" id="JAADJZ010000003">
    <property type="protein sequence ID" value="KAF2876315.1"/>
    <property type="molecule type" value="Genomic_DNA"/>
</dbReference>
<name>A0A7C8MH07_9PLEO</name>
<feature type="compositionally biased region" description="Polar residues" evidence="1">
    <location>
        <begin position="66"/>
        <end position="80"/>
    </location>
</feature>
<evidence type="ECO:0000313" key="2">
    <source>
        <dbReference type="EMBL" id="KAF2876315.1"/>
    </source>
</evidence>
<sequence length="130" mass="14224">MQGELFSGAEAKISATRRKVLPGRARVALSILGRQGIQWGRNGGPSTSGQVRVTVTDGSPRFASVQHGSATTKNPASQSVRQPWFFSLPQRLPVARYPSCFSRITSCRSPPFRLAIARDNTRRRAQTRTG</sequence>
<keyword evidence="3" id="KW-1185">Reference proteome</keyword>
<dbReference type="Proteomes" id="UP000481861">
    <property type="component" value="Unassembled WGS sequence"/>
</dbReference>
<comment type="caution">
    <text evidence="2">The sequence shown here is derived from an EMBL/GenBank/DDBJ whole genome shotgun (WGS) entry which is preliminary data.</text>
</comment>
<evidence type="ECO:0000256" key="1">
    <source>
        <dbReference type="SAM" id="MobiDB-lite"/>
    </source>
</evidence>
<dbReference type="AlphaFoldDB" id="A0A7C8MH07"/>